<name>A0AA36FYJ6_9BILA</name>
<comment type="caution">
    <text evidence="2">The sequence shown here is derived from an EMBL/GenBank/DDBJ whole genome shotgun (WGS) entry which is preliminary data.</text>
</comment>
<dbReference type="AlphaFoldDB" id="A0AA36FYJ6"/>
<reference evidence="2" key="1">
    <citation type="submission" date="2023-06" db="EMBL/GenBank/DDBJ databases">
        <authorList>
            <person name="Delattre M."/>
        </authorList>
    </citation>
    <scope>NUCLEOTIDE SEQUENCE</scope>
    <source>
        <strain evidence="2">AF72</strain>
    </source>
</reference>
<dbReference type="EMBL" id="CATQJA010002610">
    <property type="protein sequence ID" value="CAJ0572983.1"/>
    <property type="molecule type" value="Genomic_DNA"/>
</dbReference>
<proteinExistence type="predicted"/>
<feature type="non-terminal residue" evidence="2">
    <location>
        <position position="1"/>
    </location>
</feature>
<gene>
    <name evidence="2" type="ORF">MSPICULIGERA_LOCUS11353</name>
</gene>
<feature type="compositionally biased region" description="Basic and acidic residues" evidence="1">
    <location>
        <begin position="18"/>
        <end position="30"/>
    </location>
</feature>
<accession>A0AA36FYJ6</accession>
<protein>
    <submittedName>
        <fullName evidence="2">Uncharacterized protein</fullName>
    </submittedName>
</protein>
<feature type="region of interest" description="Disordered" evidence="1">
    <location>
        <begin position="1"/>
        <end position="35"/>
    </location>
</feature>
<organism evidence="2 3">
    <name type="scientific">Mesorhabditis spiculigera</name>
    <dbReference type="NCBI Taxonomy" id="96644"/>
    <lineage>
        <taxon>Eukaryota</taxon>
        <taxon>Metazoa</taxon>
        <taxon>Ecdysozoa</taxon>
        <taxon>Nematoda</taxon>
        <taxon>Chromadorea</taxon>
        <taxon>Rhabditida</taxon>
        <taxon>Rhabditina</taxon>
        <taxon>Rhabditomorpha</taxon>
        <taxon>Rhabditoidea</taxon>
        <taxon>Rhabditidae</taxon>
        <taxon>Mesorhabditinae</taxon>
        <taxon>Mesorhabditis</taxon>
    </lineage>
</organism>
<keyword evidence="3" id="KW-1185">Reference proteome</keyword>
<sequence length="120" mass="13537">MWVRKKDPQCRPAYPNSLRDHTPSPRDCSTRRGPSFCPVPYPRLREAPRIPLVSDTTAALMDTPEPAVTVPVPEEAVEVFNTRHYGNYNDVSEQSANNDVDLEQHRIGSYGRLNGANVFE</sequence>
<evidence type="ECO:0000256" key="1">
    <source>
        <dbReference type="SAM" id="MobiDB-lite"/>
    </source>
</evidence>
<evidence type="ECO:0000313" key="2">
    <source>
        <dbReference type="EMBL" id="CAJ0572983.1"/>
    </source>
</evidence>
<evidence type="ECO:0000313" key="3">
    <source>
        <dbReference type="Proteomes" id="UP001177023"/>
    </source>
</evidence>
<dbReference type="Proteomes" id="UP001177023">
    <property type="component" value="Unassembled WGS sequence"/>
</dbReference>